<organism evidence="2 3">
    <name type="scientific">Goodea atripinnis</name>
    <dbReference type="NCBI Taxonomy" id="208336"/>
    <lineage>
        <taxon>Eukaryota</taxon>
        <taxon>Metazoa</taxon>
        <taxon>Chordata</taxon>
        <taxon>Craniata</taxon>
        <taxon>Vertebrata</taxon>
        <taxon>Euteleostomi</taxon>
        <taxon>Actinopterygii</taxon>
        <taxon>Neopterygii</taxon>
        <taxon>Teleostei</taxon>
        <taxon>Neoteleostei</taxon>
        <taxon>Acanthomorphata</taxon>
        <taxon>Ovalentaria</taxon>
        <taxon>Atherinomorphae</taxon>
        <taxon>Cyprinodontiformes</taxon>
        <taxon>Goodeidae</taxon>
        <taxon>Goodea</taxon>
    </lineage>
</organism>
<evidence type="ECO:0000256" key="1">
    <source>
        <dbReference type="SAM" id="MobiDB-lite"/>
    </source>
</evidence>
<protein>
    <submittedName>
        <fullName evidence="2">Uncharacterized protein</fullName>
    </submittedName>
</protein>
<feature type="non-terminal residue" evidence="2">
    <location>
        <position position="1"/>
    </location>
</feature>
<sequence length="153" mass="17440">EKYDIVRQYVKTLLGDPTVTDEALLHQVIKTTTEESDRKRQHGRSSAMNVSHAHTARSESKEKIKDNVKVNQINSDPTLQRLSTQVEALTQAMENLKAMTAHLAAPEQRNSKFQPERKPQRERKSCQSCASQDNSNCNHCFVCEEERYLPSDA</sequence>
<name>A0ABV0MVQ5_9TELE</name>
<dbReference type="Proteomes" id="UP001476798">
    <property type="component" value="Unassembled WGS sequence"/>
</dbReference>
<evidence type="ECO:0000313" key="3">
    <source>
        <dbReference type="Proteomes" id="UP001476798"/>
    </source>
</evidence>
<gene>
    <name evidence="2" type="ORF">GOODEAATRI_027869</name>
</gene>
<reference evidence="2 3" key="1">
    <citation type="submission" date="2021-06" db="EMBL/GenBank/DDBJ databases">
        <authorList>
            <person name="Palmer J.M."/>
        </authorList>
    </citation>
    <scope>NUCLEOTIDE SEQUENCE [LARGE SCALE GENOMIC DNA]</scope>
    <source>
        <strain evidence="2 3">GA_2019</strain>
        <tissue evidence="2">Muscle</tissue>
    </source>
</reference>
<feature type="region of interest" description="Disordered" evidence="1">
    <location>
        <begin position="32"/>
        <end position="67"/>
    </location>
</feature>
<accession>A0ABV0MVQ5</accession>
<proteinExistence type="predicted"/>
<dbReference type="EMBL" id="JAHRIO010013726">
    <property type="protein sequence ID" value="MEQ2163209.1"/>
    <property type="molecule type" value="Genomic_DNA"/>
</dbReference>
<keyword evidence="3" id="KW-1185">Reference proteome</keyword>
<comment type="caution">
    <text evidence="2">The sequence shown here is derived from an EMBL/GenBank/DDBJ whole genome shotgun (WGS) entry which is preliminary data.</text>
</comment>
<feature type="compositionally biased region" description="Basic and acidic residues" evidence="1">
    <location>
        <begin position="56"/>
        <end position="67"/>
    </location>
</feature>
<feature type="region of interest" description="Disordered" evidence="1">
    <location>
        <begin position="102"/>
        <end position="134"/>
    </location>
</feature>
<evidence type="ECO:0000313" key="2">
    <source>
        <dbReference type="EMBL" id="MEQ2163209.1"/>
    </source>
</evidence>
<feature type="compositionally biased region" description="Basic and acidic residues" evidence="1">
    <location>
        <begin position="114"/>
        <end position="125"/>
    </location>
</feature>